<sequence length="372" mass="40392">MGRLAQPYSVEQVEEALKSLGEAPSWSRLPRALHQHKCVKFKAFVNVWATRGTVLVQGGEAPAIERALKELLGEAVDVPEQLPDGCAWHLFVDGSCPANKQAGKMPTAAGWGVAVYQSSERLTTFAELYGPVITDDTSPLSLGATCGSNNTGELSAMGEALLWLRDEAPDKGTPAVLHYDSEYAANIVLSRNKAHKNVELAKHLQALYTEVQEQRPLYLTHVKGHSGCAGNERADFLAAQGSEGKFGLQSKRWTGHIDAAELACVANKVCMGQVKVGRGRRPPTPATSRKAKRPKVSELQPLQLQPQSGEHVPSVPEQDAAQCATELTSQLEPQLEPKQCREDEPARVKKHVGVFANLETQQATIPLIFIDD</sequence>
<dbReference type="PROSITE" id="PS50879">
    <property type="entry name" value="RNASE_H_1"/>
    <property type="match status" value="1"/>
</dbReference>
<dbReference type="OrthoDB" id="449097at2759"/>
<dbReference type="AlphaFoldDB" id="A0A9P1CGE4"/>
<protein>
    <submittedName>
        <fullName evidence="5 6">Ribonuclease H</fullName>
    </submittedName>
</protein>
<accession>A0A9P1CGE4</accession>
<evidence type="ECO:0000256" key="1">
    <source>
        <dbReference type="SAM" id="MobiDB-lite"/>
    </source>
</evidence>
<evidence type="ECO:0000313" key="3">
    <source>
        <dbReference type="EMBL" id="CAI3991802.1"/>
    </source>
</evidence>
<dbReference type="EMBL" id="CAMXCT020004299">
    <property type="protein sequence ID" value="CAL1161860.1"/>
    <property type="molecule type" value="Genomic_DNA"/>
</dbReference>
<gene>
    <name evidence="3" type="ORF">C1SCF055_LOCUS18676</name>
    <name evidence="4" type="ORF">C1SCF055_LOCUS33927</name>
</gene>
<dbReference type="InterPro" id="IPR002156">
    <property type="entry name" value="RNaseH_domain"/>
</dbReference>
<dbReference type="SUPFAM" id="SSF53098">
    <property type="entry name" value="Ribonuclease H-like"/>
    <property type="match status" value="1"/>
</dbReference>
<evidence type="ECO:0000313" key="7">
    <source>
        <dbReference type="Proteomes" id="UP001152797"/>
    </source>
</evidence>
<dbReference type="GO" id="GO:0003676">
    <property type="term" value="F:nucleic acid binding"/>
    <property type="evidence" value="ECO:0007669"/>
    <property type="project" value="InterPro"/>
</dbReference>
<keyword evidence="7" id="KW-1185">Reference proteome</keyword>
<dbReference type="EMBL" id="CAMXCT030004299">
    <property type="protein sequence ID" value="CAL4795797.1"/>
    <property type="molecule type" value="Genomic_DNA"/>
</dbReference>
<comment type="caution">
    <text evidence="3">The sequence shown here is derived from an EMBL/GenBank/DDBJ whole genome shotgun (WGS) entry which is preliminary data.</text>
</comment>
<organism evidence="3">
    <name type="scientific">Cladocopium goreaui</name>
    <dbReference type="NCBI Taxonomy" id="2562237"/>
    <lineage>
        <taxon>Eukaryota</taxon>
        <taxon>Sar</taxon>
        <taxon>Alveolata</taxon>
        <taxon>Dinophyceae</taxon>
        <taxon>Suessiales</taxon>
        <taxon>Symbiodiniaceae</taxon>
        <taxon>Cladocopium</taxon>
    </lineage>
</organism>
<feature type="domain" description="RNase H type-1" evidence="2">
    <location>
        <begin position="84"/>
        <end position="243"/>
    </location>
</feature>
<reference evidence="3" key="1">
    <citation type="submission" date="2022-10" db="EMBL/GenBank/DDBJ databases">
        <authorList>
            <person name="Chen Y."/>
            <person name="Dougan E. K."/>
            <person name="Chan C."/>
            <person name="Rhodes N."/>
            <person name="Thang M."/>
        </authorList>
    </citation>
    <scope>NUCLEOTIDE SEQUENCE</scope>
</reference>
<dbReference type="EMBL" id="CAMXCT020001635">
    <property type="protein sequence ID" value="CAL1145177.1"/>
    <property type="molecule type" value="Genomic_DNA"/>
</dbReference>
<dbReference type="Pfam" id="PF00075">
    <property type="entry name" value="RNase_H"/>
    <property type="match status" value="1"/>
</dbReference>
<dbReference type="Gene3D" id="3.30.420.10">
    <property type="entry name" value="Ribonuclease H-like superfamily/Ribonuclease H"/>
    <property type="match status" value="1"/>
</dbReference>
<dbReference type="EMBL" id="CAMXCT010004299">
    <property type="protein sequence ID" value="CAI4008485.1"/>
    <property type="molecule type" value="Genomic_DNA"/>
</dbReference>
<evidence type="ECO:0000259" key="2">
    <source>
        <dbReference type="PROSITE" id="PS50879"/>
    </source>
</evidence>
<name>A0A9P1CGE4_9DINO</name>
<dbReference type="EMBL" id="CAMXCT030001635">
    <property type="protein sequence ID" value="CAL4779114.1"/>
    <property type="molecule type" value="Genomic_DNA"/>
</dbReference>
<dbReference type="InterPro" id="IPR012337">
    <property type="entry name" value="RNaseH-like_sf"/>
</dbReference>
<evidence type="ECO:0000313" key="4">
    <source>
        <dbReference type="EMBL" id="CAI4008485.1"/>
    </source>
</evidence>
<dbReference type="EMBL" id="CAMXCT010001635">
    <property type="protein sequence ID" value="CAI3991802.1"/>
    <property type="molecule type" value="Genomic_DNA"/>
</dbReference>
<dbReference type="Proteomes" id="UP001152797">
    <property type="component" value="Unassembled WGS sequence"/>
</dbReference>
<proteinExistence type="predicted"/>
<evidence type="ECO:0000313" key="6">
    <source>
        <dbReference type="EMBL" id="CAL4795797.1"/>
    </source>
</evidence>
<feature type="region of interest" description="Disordered" evidence="1">
    <location>
        <begin position="276"/>
        <end position="319"/>
    </location>
</feature>
<reference evidence="5 7" key="2">
    <citation type="submission" date="2024-05" db="EMBL/GenBank/DDBJ databases">
        <authorList>
            <person name="Chen Y."/>
            <person name="Shah S."/>
            <person name="Dougan E. K."/>
            <person name="Thang M."/>
            <person name="Chan C."/>
        </authorList>
    </citation>
    <scope>NUCLEOTIDE SEQUENCE [LARGE SCALE GENOMIC DNA]</scope>
</reference>
<dbReference type="GO" id="GO:0004523">
    <property type="term" value="F:RNA-DNA hybrid ribonuclease activity"/>
    <property type="evidence" value="ECO:0007669"/>
    <property type="project" value="InterPro"/>
</dbReference>
<dbReference type="InterPro" id="IPR036397">
    <property type="entry name" value="RNaseH_sf"/>
</dbReference>
<evidence type="ECO:0000313" key="5">
    <source>
        <dbReference type="EMBL" id="CAL4779114.1"/>
    </source>
</evidence>